<dbReference type="RefSeq" id="WP_133578003.1">
    <property type="nucleotide sequence ID" value="NZ_SNYC01000008.1"/>
</dbReference>
<feature type="domain" description="KilA-N DNA-binding" evidence="2">
    <location>
        <begin position="14"/>
        <end position="100"/>
    </location>
</feature>
<evidence type="ECO:0000259" key="2">
    <source>
        <dbReference type="Pfam" id="PF10543"/>
    </source>
</evidence>
<evidence type="ECO:0000313" key="4">
    <source>
        <dbReference type="Proteomes" id="UP000295620"/>
    </source>
</evidence>
<evidence type="ECO:0000313" key="3">
    <source>
        <dbReference type="EMBL" id="TDQ06543.1"/>
    </source>
</evidence>
<dbReference type="Pfam" id="PF10543">
    <property type="entry name" value="ORF6N"/>
    <property type="match status" value="1"/>
</dbReference>
<protein>
    <submittedName>
        <fullName evidence="3">ORF6N domain-containing protein</fullName>
    </submittedName>
</protein>
<dbReference type="AlphaFoldDB" id="A0A4R6SS23"/>
<keyword evidence="4" id="KW-1185">Reference proteome</keyword>
<accession>A0A4R6SS23</accession>
<feature type="coiled-coil region" evidence="1">
    <location>
        <begin position="120"/>
        <end position="147"/>
    </location>
</feature>
<gene>
    <name evidence="3" type="ORF">ATK78_4199</name>
</gene>
<dbReference type="EMBL" id="SNYC01000008">
    <property type="protein sequence ID" value="TDQ06543.1"/>
    <property type="molecule type" value="Genomic_DNA"/>
</dbReference>
<comment type="caution">
    <text evidence="3">The sequence shown here is derived from an EMBL/GenBank/DDBJ whole genome shotgun (WGS) entry which is preliminary data.</text>
</comment>
<reference evidence="3 4" key="1">
    <citation type="submission" date="2019-03" db="EMBL/GenBank/DDBJ databases">
        <title>Genomic Encyclopedia of Archaeal and Bacterial Type Strains, Phase II (KMG-II): from individual species to whole genera.</title>
        <authorList>
            <person name="Goeker M."/>
        </authorList>
    </citation>
    <scope>NUCLEOTIDE SEQUENCE [LARGE SCALE GENOMIC DNA]</scope>
    <source>
        <strain evidence="3 4">DSM 19035</strain>
    </source>
</reference>
<dbReference type="InterPro" id="IPR018873">
    <property type="entry name" value="KilA-N_DNA-bd_domain"/>
</dbReference>
<proteinExistence type="predicted"/>
<evidence type="ECO:0000256" key="1">
    <source>
        <dbReference type="SAM" id="Coils"/>
    </source>
</evidence>
<name>A0A4R6SS23_9SPHI</name>
<dbReference type="Proteomes" id="UP000295620">
    <property type="component" value="Unassembled WGS sequence"/>
</dbReference>
<dbReference type="OrthoDB" id="9816206at2"/>
<sequence>MSKVIVVSEDVIINKIYLIRGYKVMLDRDLAEMYDVETRVLNQAIKRNEKRFPGDFMFRMTSKELLDWKSQNVISNKEKMGLRKPPNVFTEQGVAMLSSILGSETAIEVNIQIIRTFTRIRQMLSEHTELRLEVEKIKKKLDNQDKNMEVVFQYLDELLEKKDQPLLERKLIGYKISPNKK</sequence>
<organism evidence="3 4">
    <name type="scientific">Pedobacter metabolipauper</name>
    <dbReference type="NCBI Taxonomy" id="425513"/>
    <lineage>
        <taxon>Bacteria</taxon>
        <taxon>Pseudomonadati</taxon>
        <taxon>Bacteroidota</taxon>
        <taxon>Sphingobacteriia</taxon>
        <taxon>Sphingobacteriales</taxon>
        <taxon>Sphingobacteriaceae</taxon>
        <taxon>Pedobacter</taxon>
    </lineage>
</organism>
<keyword evidence="1" id="KW-0175">Coiled coil</keyword>